<dbReference type="AlphaFoldDB" id="Q1QJ88"/>
<proteinExistence type="predicted"/>
<protein>
    <submittedName>
        <fullName evidence="5">Two component transcriptional regulator, LuxR family</fullName>
    </submittedName>
</protein>
<keyword evidence="6" id="KW-1185">Reference proteome</keyword>
<evidence type="ECO:0000313" key="5">
    <source>
        <dbReference type="EMBL" id="ABE63709.1"/>
    </source>
</evidence>
<dbReference type="GO" id="GO:0000160">
    <property type="term" value="P:phosphorelay signal transduction system"/>
    <property type="evidence" value="ECO:0007669"/>
    <property type="project" value="InterPro"/>
</dbReference>
<dbReference type="CDD" id="cd06170">
    <property type="entry name" value="LuxR_C_like"/>
    <property type="match status" value="1"/>
</dbReference>
<name>Q1QJ88_NITHX</name>
<dbReference type="PROSITE" id="PS00622">
    <property type="entry name" value="HTH_LUXR_1"/>
    <property type="match status" value="1"/>
</dbReference>
<dbReference type="PROSITE" id="PS50110">
    <property type="entry name" value="RESPONSE_REGULATORY"/>
    <property type="match status" value="1"/>
</dbReference>
<dbReference type="SUPFAM" id="SSF52172">
    <property type="entry name" value="CheY-like"/>
    <property type="match status" value="1"/>
</dbReference>
<dbReference type="PANTHER" id="PTHR45566:SF1">
    <property type="entry name" value="HTH-TYPE TRANSCRIPTIONAL REGULATOR YHJB-RELATED"/>
    <property type="match status" value="1"/>
</dbReference>
<dbReference type="SUPFAM" id="SSF46894">
    <property type="entry name" value="C-terminal effector domain of the bipartite response regulators"/>
    <property type="match status" value="1"/>
</dbReference>
<dbReference type="KEGG" id="nha:Nham_2943"/>
<dbReference type="SMART" id="SM00421">
    <property type="entry name" value="HTH_LUXR"/>
    <property type="match status" value="1"/>
</dbReference>
<dbReference type="GO" id="GO:0003677">
    <property type="term" value="F:DNA binding"/>
    <property type="evidence" value="ECO:0007669"/>
    <property type="project" value="UniProtKB-KW"/>
</dbReference>
<accession>Q1QJ88</accession>
<dbReference type="RefSeq" id="WP_011511372.1">
    <property type="nucleotide sequence ID" value="NC_007964.1"/>
</dbReference>
<dbReference type="OrthoDB" id="7272316at2"/>
<dbReference type="InterPro" id="IPR000792">
    <property type="entry name" value="Tscrpt_reg_LuxR_C"/>
</dbReference>
<organism evidence="5 6">
    <name type="scientific">Nitrobacter hamburgensis (strain DSM 10229 / NCIMB 13809 / X14)</name>
    <dbReference type="NCBI Taxonomy" id="323097"/>
    <lineage>
        <taxon>Bacteria</taxon>
        <taxon>Pseudomonadati</taxon>
        <taxon>Pseudomonadota</taxon>
        <taxon>Alphaproteobacteria</taxon>
        <taxon>Hyphomicrobiales</taxon>
        <taxon>Nitrobacteraceae</taxon>
        <taxon>Nitrobacter</taxon>
    </lineage>
</organism>
<dbReference type="InterPro" id="IPR011006">
    <property type="entry name" value="CheY-like_superfamily"/>
</dbReference>
<dbReference type="GO" id="GO:0006355">
    <property type="term" value="P:regulation of DNA-templated transcription"/>
    <property type="evidence" value="ECO:0007669"/>
    <property type="project" value="InterPro"/>
</dbReference>
<dbReference type="Proteomes" id="UP000001953">
    <property type="component" value="Chromosome"/>
</dbReference>
<dbReference type="PANTHER" id="PTHR45566">
    <property type="entry name" value="HTH-TYPE TRANSCRIPTIONAL REGULATOR YHJB-RELATED"/>
    <property type="match status" value="1"/>
</dbReference>
<dbReference type="STRING" id="323097.Nham_2943"/>
<dbReference type="InterPro" id="IPR051015">
    <property type="entry name" value="EvgA-like"/>
</dbReference>
<keyword evidence="1" id="KW-0238">DNA-binding</keyword>
<evidence type="ECO:0000313" key="6">
    <source>
        <dbReference type="Proteomes" id="UP000001953"/>
    </source>
</evidence>
<dbReference type="HOGENOM" id="CLU_000445_90_8_5"/>
<evidence type="ECO:0000259" key="3">
    <source>
        <dbReference type="PROSITE" id="PS50043"/>
    </source>
</evidence>
<evidence type="ECO:0000256" key="1">
    <source>
        <dbReference type="ARBA" id="ARBA00023125"/>
    </source>
</evidence>
<dbReference type="InterPro" id="IPR001789">
    <property type="entry name" value="Sig_transdc_resp-reg_receiver"/>
</dbReference>
<gene>
    <name evidence="5" type="ordered locus">Nham_2943</name>
</gene>
<sequence>MSANQRHSSDSVHLSNHFISGAARADQTTHAMANPAQTIYPRPSLDLRPQLNVGSASCGASPPQQLRHDRAHLQNAAAGAVDAEPPWQARPRPLAAELSSVSMPRAADFDHDGCNAQRFNGTDDSFSDEAKAARNAIIIIDKRALVRDCLVYCLQAKYVSHAVFAFATLSEWMKVENDFPAPSVILLCVQTRQKKALNDSDDVESLARVAVSAPLIIVSDVEDGSRIMRAIESGARGYIPTSMTLGIAVEAVRLVEAGGTFVPISVMSSFQNAGNGENQLFTARQIMVVEALCRGRANKQIAYELGMCESTVKVHIRHIMRKLKARNRTEVAMMVSSLFDKLVDQKSASNR</sequence>
<feature type="domain" description="Response regulatory" evidence="4">
    <location>
        <begin position="136"/>
        <end position="256"/>
    </location>
</feature>
<dbReference type="InterPro" id="IPR016032">
    <property type="entry name" value="Sig_transdc_resp-reg_C-effctor"/>
</dbReference>
<dbReference type="EMBL" id="CP000319">
    <property type="protein sequence ID" value="ABE63709.1"/>
    <property type="molecule type" value="Genomic_DNA"/>
</dbReference>
<comment type="caution">
    <text evidence="2">Lacks conserved residue(s) required for the propagation of feature annotation.</text>
</comment>
<dbReference type="PRINTS" id="PR00038">
    <property type="entry name" value="HTHLUXR"/>
</dbReference>
<evidence type="ECO:0000259" key="4">
    <source>
        <dbReference type="PROSITE" id="PS50110"/>
    </source>
</evidence>
<dbReference type="Pfam" id="PF00196">
    <property type="entry name" value="GerE"/>
    <property type="match status" value="1"/>
</dbReference>
<dbReference type="Gene3D" id="3.40.50.2300">
    <property type="match status" value="1"/>
</dbReference>
<dbReference type="eggNOG" id="COG2197">
    <property type="taxonomic scope" value="Bacteria"/>
</dbReference>
<dbReference type="PROSITE" id="PS50043">
    <property type="entry name" value="HTH_LUXR_2"/>
    <property type="match status" value="1"/>
</dbReference>
<reference evidence="5 6" key="1">
    <citation type="submission" date="2006-03" db="EMBL/GenBank/DDBJ databases">
        <title>Complete sequence of chromosome of Nitrobacter hamburgensis X14.</title>
        <authorList>
            <consortium name="US DOE Joint Genome Institute"/>
            <person name="Copeland A."/>
            <person name="Lucas S."/>
            <person name="Lapidus A."/>
            <person name="Barry K."/>
            <person name="Detter J.C."/>
            <person name="Glavina del Rio T."/>
            <person name="Hammon N."/>
            <person name="Israni S."/>
            <person name="Dalin E."/>
            <person name="Tice H."/>
            <person name="Pitluck S."/>
            <person name="Chain P."/>
            <person name="Malfatti S."/>
            <person name="Shin M."/>
            <person name="Vergez L."/>
            <person name="Schmutz J."/>
            <person name="Larimer F."/>
            <person name="Land M."/>
            <person name="Hauser L."/>
            <person name="Kyrpides N."/>
            <person name="Ivanova N."/>
            <person name="Ward B."/>
            <person name="Arp D."/>
            <person name="Klotz M."/>
            <person name="Stein L."/>
            <person name="O'Mullan G."/>
            <person name="Starkenburg S."/>
            <person name="Sayavedra L."/>
            <person name="Poret-Peterson A.T."/>
            <person name="Gentry M.E."/>
            <person name="Bruce D."/>
            <person name="Richardson P."/>
        </authorList>
    </citation>
    <scope>NUCLEOTIDE SEQUENCE [LARGE SCALE GENOMIC DNA]</scope>
    <source>
        <strain evidence="6">DSM 10229 / NCIMB 13809 / X14</strain>
    </source>
</reference>
<evidence type="ECO:0000256" key="2">
    <source>
        <dbReference type="PROSITE-ProRule" id="PRU00169"/>
    </source>
</evidence>
<feature type="domain" description="HTH luxR-type" evidence="3">
    <location>
        <begin position="274"/>
        <end position="339"/>
    </location>
</feature>